<sequence length="193" mass="21083">MDPNAQVIASYDKSHLVPFGEYLPFRDVLTIIGLSRLATGDLDFTAGPGPRTIKLPGFPSVGPLICYEIIFPGAVVDRNHRPEWLLNISNDAWFGTFFGPHQHLAQARLRAIEEGLPVVRSTPTGISTIIDARGQVLKNRVRAKVILSGNLPPALPPTPYARNGDLPIVSLLILCSLSCIICAKRVGKRNVRE</sequence>
<dbReference type="AlphaFoldDB" id="A0A4D7CBH5"/>
<feature type="domain" description="CN hydrolase" evidence="9">
    <location>
        <begin position="1"/>
        <end position="153"/>
    </location>
</feature>
<protein>
    <submittedName>
        <fullName evidence="10">Apolipoprotein N-acyltransferase</fullName>
    </submittedName>
</protein>
<evidence type="ECO:0000256" key="4">
    <source>
        <dbReference type="ARBA" id="ARBA00022679"/>
    </source>
</evidence>
<dbReference type="GO" id="GO:0005886">
    <property type="term" value="C:plasma membrane"/>
    <property type="evidence" value="ECO:0007669"/>
    <property type="project" value="UniProtKB-SubCell"/>
</dbReference>
<dbReference type="Gene3D" id="3.60.110.10">
    <property type="entry name" value="Carbon-nitrogen hydrolase"/>
    <property type="match status" value="1"/>
</dbReference>
<keyword evidence="5" id="KW-0812">Transmembrane</keyword>
<evidence type="ECO:0000313" key="11">
    <source>
        <dbReference type="Proteomes" id="UP000298714"/>
    </source>
</evidence>
<keyword evidence="11" id="KW-1185">Reference proteome</keyword>
<keyword evidence="8 10" id="KW-0012">Acyltransferase</keyword>
<dbReference type="GO" id="GO:0042158">
    <property type="term" value="P:lipoprotein biosynthetic process"/>
    <property type="evidence" value="ECO:0007669"/>
    <property type="project" value="InterPro"/>
</dbReference>
<keyword evidence="6" id="KW-1133">Transmembrane helix</keyword>
<evidence type="ECO:0000259" key="9">
    <source>
        <dbReference type="PROSITE" id="PS50263"/>
    </source>
</evidence>
<dbReference type="PANTHER" id="PTHR38686:SF1">
    <property type="entry name" value="APOLIPOPROTEIN N-ACYLTRANSFERASE"/>
    <property type="match status" value="1"/>
</dbReference>
<proteinExistence type="inferred from homology"/>
<reference evidence="11" key="1">
    <citation type="submission" date="2019-04" db="EMBL/GenBank/DDBJ databases">
        <title>Complete genome sequence of Sphingomonas sp. W1-2-3.</title>
        <authorList>
            <person name="Im W.T."/>
        </authorList>
    </citation>
    <scope>NUCLEOTIDE SEQUENCE [LARGE SCALE GENOMIC DNA]</scope>
    <source>
        <strain evidence="11">W1-2-3</strain>
    </source>
</reference>
<dbReference type="KEGG" id="hgn:E6W36_08880"/>
<keyword evidence="4 10" id="KW-0808">Transferase</keyword>
<dbReference type="PANTHER" id="PTHR38686">
    <property type="entry name" value="APOLIPOPROTEIN N-ACYLTRANSFERASE"/>
    <property type="match status" value="1"/>
</dbReference>
<keyword evidence="10" id="KW-0449">Lipoprotein</keyword>
<accession>A0A4D7CBH5</accession>
<dbReference type="InterPro" id="IPR003010">
    <property type="entry name" value="C-N_Hydrolase"/>
</dbReference>
<keyword evidence="3" id="KW-1003">Cell membrane</keyword>
<dbReference type="PROSITE" id="PS50263">
    <property type="entry name" value="CN_HYDROLASE"/>
    <property type="match status" value="1"/>
</dbReference>
<dbReference type="InterPro" id="IPR004563">
    <property type="entry name" value="Apolipo_AcylTrfase"/>
</dbReference>
<dbReference type="EMBL" id="CP039704">
    <property type="protein sequence ID" value="QCI79616.1"/>
    <property type="molecule type" value="Genomic_DNA"/>
</dbReference>
<comment type="subcellular location">
    <subcellularLocation>
        <location evidence="1">Cell membrane</location>
        <topology evidence="1">Multi-pass membrane protein</topology>
    </subcellularLocation>
</comment>
<evidence type="ECO:0000256" key="3">
    <source>
        <dbReference type="ARBA" id="ARBA00022475"/>
    </source>
</evidence>
<evidence type="ECO:0000313" key="10">
    <source>
        <dbReference type="EMBL" id="QCI79616.1"/>
    </source>
</evidence>
<dbReference type="NCBIfam" id="TIGR00546">
    <property type="entry name" value="lnt"/>
    <property type="match status" value="1"/>
</dbReference>
<dbReference type="Pfam" id="PF00795">
    <property type="entry name" value="CN_hydrolase"/>
    <property type="match status" value="1"/>
</dbReference>
<dbReference type="InterPro" id="IPR036526">
    <property type="entry name" value="C-N_Hydrolase_sf"/>
</dbReference>
<keyword evidence="7" id="KW-0472">Membrane</keyword>
<evidence type="ECO:0000256" key="7">
    <source>
        <dbReference type="ARBA" id="ARBA00023136"/>
    </source>
</evidence>
<evidence type="ECO:0000256" key="2">
    <source>
        <dbReference type="ARBA" id="ARBA00010065"/>
    </source>
</evidence>
<evidence type="ECO:0000256" key="6">
    <source>
        <dbReference type="ARBA" id="ARBA00022989"/>
    </source>
</evidence>
<dbReference type="CDD" id="cd07571">
    <property type="entry name" value="ALP_N-acyl_transferase"/>
    <property type="match status" value="1"/>
</dbReference>
<dbReference type="SUPFAM" id="SSF56317">
    <property type="entry name" value="Carbon-nitrogen hydrolase"/>
    <property type="match status" value="1"/>
</dbReference>
<dbReference type="Proteomes" id="UP000298714">
    <property type="component" value="Chromosome"/>
</dbReference>
<gene>
    <name evidence="10" type="primary">lnt</name>
    <name evidence="10" type="ORF">E6W36_08880</name>
</gene>
<evidence type="ECO:0000256" key="8">
    <source>
        <dbReference type="ARBA" id="ARBA00023315"/>
    </source>
</evidence>
<evidence type="ECO:0000256" key="5">
    <source>
        <dbReference type="ARBA" id="ARBA00022692"/>
    </source>
</evidence>
<dbReference type="GO" id="GO:0016410">
    <property type="term" value="F:N-acyltransferase activity"/>
    <property type="evidence" value="ECO:0007669"/>
    <property type="project" value="InterPro"/>
</dbReference>
<organism evidence="10 11">
    <name type="scientific">Hankyongella ginsenosidimutans</name>
    <dbReference type="NCBI Taxonomy" id="1763828"/>
    <lineage>
        <taxon>Bacteria</taxon>
        <taxon>Pseudomonadati</taxon>
        <taxon>Pseudomonadota</taxon>
        <taxon>Alphaproteobacteria</taxon>
        <taxon>Sphingomonadales</taxon>
        <taxon>Sphingomonadaceae</taxon>
        <taxon>Hankyongella</taxon>
    </lineage>
</organism>
<evidence type="ECO:0000256" key="1">
    <source>
        <dbReference type="ARBA" id="ARBA00004651"/>
    </source>
</evidence>
<comment type="similarity">
    <text evidence="2">Belongs to the CN hydrolase family. Apolipoprotein N-acyltransferase subfamily.</text>
</comment>
<name>A0A4D7CBH5_9SPHN</name>